<reference evidence="2 3" key="1">
    <citation type="journal article" date="2014" name="Genome Biol. Evol.">
        <title>The secreted proteins of Achlya hypogyna and Thraustotheca clavata identify the ancestral oomycete secretome and reveal gene acquisitions by horizontal gene transfer.</title>
        <authorList>
            <person name="Misner I."/>
            <person name="Blouin N."/>
            <person name="Leonard G."/>
            <person name="Richards T.A."/>
            <person name="Lane C.E."/>
        </authorList>
    </citation>
    <scope>NUCLEOTIDE SEQUENCE [LARGE SCALE GENOMIC DNA]</scope>
    <source>
        <strain evidence="2 3">ATCC 34112</strain>
    </source>
</reference>
<dbReference type="Proteomes" id="UP000243217">
    <property type="component" value="Unassembled WGS sequence"/>
</dbReference>
<dbReference type="AlphaFoldDB" id="A0A1V9YJV4"/>
<sequence>MVLNRAYKGKLLASYEEFDEWHQGFLHHARFVDIAEYLTNKAYDDPNVADRISAAKMHLIRANAEHAEAEVPSTLSLEAYEQASLRRQRHVNDRVTLAVMSECSAIQARVAKFAKFYLLSALSPALQEDLMDLPGAFEVWEALRTRSHVPTVDFLSAFDQVAVVKYIRREEATHFFDRFENTIDRFIKPLLASSQTPDVKIKDNLVDKLRVSFLSYAIAPHLAQEFTLWRNEKPDGDYAYFKAKAKEKLANLPLDAFTLENSVLGTKASKDKRIFCNYCHSRKHKDKNCRHLYFAMTDAVVREGYELPDRVPTRLEDTELDMKRRFCNYCQSHKHTDTVCASLERDVNEGCVRSSYKNRKRQRENPSNDEESQRKSPPPRFCMYCDSMYHHDTACSKLADDIENSNVRQDYVVQRDHPHFNQYDAFQKRISFSLHASEIQ</sequence>
<evidence type="ECO:0000313" key="2">
    <source>
        <dbReference type="EMBL" id="OQR85992.1"/>
    </source>
</evidence>
<evidence type="ECO:0000313" key="3">
    <source>
        <dbReference type="Proteomes" id="UP000243217"/>
    </source>
</evidence>
<organism evidence="2 3">
    <name type="scientific">Thraustotheca clavata</name>
    <dbReference type="NCBI Taxonomy" id="74557"/>
    <lineage>
        <taxon>Eukaryota</taxon>
        <taxon>Sar</taxon>
        <taxon>Stramenopiles</taxon>
        <taxon>Oomycota</taxon>
        <taxon>Saprolegniomycetes</taxon>
        <taxon>Saprolegniales</taxon>
        <taxon>Achlyaceae</taxon>
        <taxon>Thraustotheca</taxon>
    </lineage>
</organism>
<accession>A0A1V9YJV4</accession>
<proteinExistence type="predicted"/>
<feature type="compositionally biased region" description="Basic and acidic residues" evidence="1">
    <location>
        <begin position="363"/>
        <end position="374"/>
    </location>
</feature>
<protein>
    <submittedName>
        <fullName evidence="2">Uncharacterized protein</fullName>
    </submittedName>
</protein>
<gene>
    <name evidence="2" type="ORF">THRCLA_10594</name>
</gene>
<dbReference type="EMBL" id="JNBS01003583">
    <property type="protein sequence ID" value="OQR85992.1"/>
    <property type="molecule type" value="Genomic_DNA"/>
</dbReference>
<dbReference type="OrthoDB" id="70641at2759"/>
<evidence type="ECO:0000256" key="1">
    <source>
        <dbReference type="SAM" id="MobiDB-lite"/>
    </source>
</evidence>
<name>A0A1V9YJV4_9STRA</name>
<feature type="region of interest" description="Disordered" evidence="1">
    <location>
        <begin position="355"/>
        <end position="378"/>
    </location>
</feature>
<comment type="caution">
    <text evidence="2">The sequence shown here is derived from an EMBL/GenBank/DDBJ whole genome shotgun (WGS) entry which is preliminary data.</text>
</comment>
<keyword evidence="3" id="KW-1185">Reference proteome</keyword>